<dbReference type="Gene3D" id="1.20.1250.20">
    <property type="entry name" value="MFS general substrate transporter like domains"/>
    <property type="match status" value="1"/>
</dbReference>
<protein>
    <recommendedName>
        <fullName evidence="9">NAD-dependent epimerase/dehydratase domain-containing protein</fullName>
    </recommendedName>
</protein>
<feature type="domain" description="NAD-dependent epimerase/dehydratase" evidence="9">
    <location>
        <begin position="540"/>
        <end position="720"/>
    </location>
</feature>
<dbReference type="Proteomes" id="UP000825729">
    <property type="component" value="Unassembled WGS sequence"/>
</dbReference>
<keyword evidence="4 8" id="KW-0812">Transmembrane</keyword>
<dbReference type="InterPro" id="IPR036291">
    <property type="entry name" value="NAD(P)-bd_dom_sf"/>
</dbReference>
<feature type="region of interest" description="Disordered" evidence="7">
    <location>
        <begin position="252"/>
        <end position="271"/>
    </location>
</feature>
<dbReference type="GO" id="GO:0016020">
    <property type="term" value="C:membrane"/>
    <property type="evidence" value="ECO:0007669"/>
    <property type="project" value="UniProtKB-SubCell"/>
</dbReference>
<feature type="transmembrane region" description="Helical" evidence="8">
    <location>
        <begin position="331"/>
        <end position="354"/>
    </location>
</feature>
<comment type="similarity">
    <text evidence="2">Belongs to the ferroportin (FP) (TC 2.A.100) family. SLC40A subfamily.</text>
</comment>
<evidence type="ECO:0000256" key="7">
    <source>
        <dbReference type="SAM" id="MobiDB-lite"/>
    </source>
</evidence>
<keyword evidence="5 8" id="KW-1133">Transmembrane helix</keyword>
<evidence type="ECO:0000256" key="2">
    <source>
        <dbReference type="ARBA" id="ARBA00006279"/>
    </source>
</evidence>
<dbReference type="EMBL" id="JAINDJ010000003">
    <property type="protein sequence ID" value="KAG9454502.1"/>
    <property type="molecule type" value="Genomic_DNA"/>
</dbReference>
<comment type="caution">
    <text evidence="10">The sequence shown here is derived from an EMBL/GenBank/DDBJ whole genome shotgun (WGS) entry which is preliminary data.</text>
</comment>
<evidence type="ECO:0000256" key="4">
    <source>
        <dbReference type="ARBA" id="ARBA00022692"/>
    </source>
</evidence>
<reference evidence="10 11" key="1">
    <citation type="submission" date="2021-07" db="EMBL/GenBank/DDBJ databases">
        <title>The Aristolochia fimbriata genome: insights into angiosperm evolution, floral development and chemical biosynthesis.</title>
        <authorList>
            <person name="Jiao Y."/>
        </authorList>
    </citation>
    <scope>NUCLEOTIDE SEQUENCE [LARGE SCALE GENOMIC DNA]</scope>
    <source>
        <strain evidence="10">IBCAS-2021</strain>
        <tissue evidence="10">Leaf</tissue>
    </source>
</reference>
<evidence type="ECO:0000313" key="10">
    <source>
        <dbReference type="EMBL" id="KAG9454502.1"/>
    </source>
</evidence>
<name>A0AAV7F3Y1_ARIFI</name>
<dbReference type="PANTHER" id="PTHR11660">
    <property type="entry name" value="SOLUTE CARRIER FAMILY 40 MEMBER"/>
    <property type="match status" value="1"/>
</dbReference>
<dbReference type="Gene3D" id="3.40.50.720">
    <property type="entry name" value="NAD(P)-binding Rossmann-like Domain"/>
    <property type="match status" value="1"/>
</dbReference>
<feature type="transmembrane region" description="Helical" evidence="8">
    <location>
        <begin position="210"/>
        <end position="231"/>
    </location>
</feature>
<dbReference type="CDD" id="cd17480">
    <property type="entry name" value="MFS_SLC40A1_like"/>
    <property type="match status" value="1"/>
</dbReference>
<evidence type="ECO:0000256" key="1">
    <source>
        <dbReference type="ARBA" id="ARBA00004141"/>
    </source>
</evidence>
<dbReference type="PANTHER" id="PTHR11660:SF57">
    <property type="entry name" value="SOLUTE CARRIER FAMILY 40 MEMBER"/>
    <property type="match status" value="1"/>
</dbReference>
<sequence>MDSTEVEEDSTQPLLGRSSSGVSAKLNAYLYTGHFLARWGARMWEFAVGLYMISIWPNSLLFTAIYGVVESASVALFGPFIGRCIDRYSYIQVLRAWLLMQNLSFVVAGISVFLLLFYQSLKFTNFSAFIFLVILTNLTGAIAVLSSMAGIIMIERDWVVVISSGKSENVLTEMNSTIRRIDLICKLMAPVFTGFIISFISLKASTITLSLWNALSVSLQYWLLLSVYNGYQALSENSKRTSELVSDDTSETSLISKDKNDSLSSEAVPSSSENGYVRKGINFISKLICIDEWIVYLKQDVVLPGVALALLYFTVLSFGTLMTATLQWKGIPAYVIGIARGVSAVIGISATFLYPVLHSRISTLRTGLWSIWTQWCFLVVCVASIWVQSGHVSAWILMAGVAASRLGLWMFDLSVMQLMQDLVPESDRCVVGGVQSSLQSMLDLMNYIMGIIISNPQEFSKLVIISFSSVTLAAILLKSTRNKRCLPPHELKVCQDLILRWRQRAAAAAAAAALFVSLVMAPEAASSPHQISKSVCVMDASSLLGASLVEKLLNRGYTVHAAVQDQGTNLNVFKGLPNESRKLKVFQSDPFDYQSIMDAIKGCSGLFYTFQPPQEQTVYDEFMAEIEVRAAHNVLEACAQTETIEKVVFTSSITAVVWKENRKSGLELDERDWSDPSICRKFKLWHALAKTMAEKTAWALAMDRGINMVSVNAGLLLGPRSSLSDPYLKGAAEMYEDGVLVTVEGRALVDAHLSVFEGPATFGRYLCFNRVINRPDDALKLAQMLSPETPCASADHDLGIFTQRISNKKLNKLMVQYQTGFQKLEQ</sequence>
<evidence type="ECO:0000313" key="11">
    <source>
        <dbReference type="Proteomes" id="UP000825729"/>
    </source>
</evidence>
<keyword evidence="6 8" id="KW-0472">Membrane</keyword>
<feature type="transmembrane region" description="Helical" evidence="8">
    <location>
        <begin position="301"/>
        <end position="325"/>
    </location>
</feature>
<feature type="transmembrane region" description="Helical" evidence="8">
    <location>
        <begin position="93"/>
        <end position="117"/>
    </location>
</feature>
<organism evidence="10 11">
    <name type="scientific">Aristolochia fimbriata</name>
    <name type="common">White veined hardy Dutchman's pipe vine</name>
    <dbReference type="NCBI Taxonomy" id="158543"/>
    <lineage>
        <taxon>Eukaryota</taxon>
        <taxon>Viridiplantae</taxon>
        <taxon>Streptophyta</taxon>
        <taxon>Embryophyta</taxon>
        <taxon>Tracheophyta</taxon>
        <taxon>Spermatophyta</taxon>
        <taxon>Magnoliopsida</taxon>
        <taxon>Magnoliidae</taxon>
        <taxon>Piperales</taxon>
        <taxon>Aristolochiaceae</taxon>
        <taxon>Aristolochia</taxon>
    </lineage>
</organism>
<feature type="transmembrane region" description="Helical" evidence="8">
    <location>
        <begin position="183"/>
        <end position="204"/>
    </location>
</feature>
<dbReference type="InterPro" id="IPR001509">
    <property type="entry name" value="Epimerase_deHydtase"/>
</dbReference>
<evidence type="ECO:0000256" key="6">
    <source>
        <dbReference type="ARBA" id="ARBA00023136"/>
    </source>
</evidence>
<evidence type="ECO:0000256" key="5">
    <source>
        <dbReference type="ARBA" id="ARBA00022989"/>
    </source>
</evidence>
<gene>
    <name evidence="10" type="ORF">H6P81_007406</name>
</gene>
<dbReference type="CDD" id="cd08958">
    <property type="entry name" value="FR_SDR_e"/>
    <property type="match status" value="1"/>
</dbReference>
<comment type="subcellular location">
    <subcellularLocation>
        <location evidence="1">Membrane</location>
        <topology evidence="1">Multi-pass membrane protein</topology>
    </subcellularLocation>
</comment>
<dbReference type="InterPro" id="IPR009716">
    <property type="entry name" value="Ferroportin-1"/>
</dbReference>
<dbReference type="GO" id="GO:0005381">
    <property type="term" value="F:iron ion transmembrane transporter activity"/>
    <property type="evidence" value="ECO:0007669"/>
    <property type="project" value="InterPro"/>
</dbReference>
<feature type="transmembrane region" description="Helical" evidence="8">
    <location>
        <begin position="392"/>
        <end position="411"/>
    </location>
</feature>
<dbReference type="Pfam" id="PF01370">
    <property type="entry name" value="Epimerase"/>
    <property type="match status" value="1"/>
</dbReference>
<evidence type="ECO:0000256" key="8">
    <source>
        <dbReference type="SAM" id="Phobius"/>
    </source>
</evidence>
<feature type="compositionally biased region" description="Low complexity" evidence="7">
    <location>
        <begin position="262"/>
        <end position="271"/>
    </location>
</feature>
<evidence type="ECO:0000259" key="9">
    <source>
        <dbReference type="Pfam" id="PF01370"/>
    </source>
</evidence>
<dbReference type="SUPFAM" id="SSF51735">
    <property type="entry name" value="NAD(P)-binding Rossmann-fold domains"/>
    <property type="match status" value="1"/>
</dbReference>
<keyword evidence="11" id="KW-1185">Reference proteome</keyword>
<dbReference type="Pfam" id="PF06963">
    <property type="entry name" value="FPN1"/>
    <property type="match status" value="1"/>
</dbReference>
<dbReference type="AlphaFoldDB" id="A0AAV7F3Y1"/>
<evidence type="ECO:0000256" key="3">
    <source>
        <dbReference type="ARBA" id="ARBA00022448"/>
    </source>
</evidence>
<proteinExistence type="inferred from homology"/>
<dbReference type="InterPro" id="IPR036259">
    <property type="entry name" value="MFS_trans_sf"/>
</dbReference>
<accession>A0AAV7F3Y1</accession>
<feature type="transmembrane region" description="Helical" evidence="8">
    <location>
        <begin position="366"/>
        <end position="386"/>
    </location>
</feature>
<keyword evidence="3" id="KW-0813">Transport</keyword>
<feature type="transmembrane region" description="Helical" evidence="8">
    <location>
        <begin position="129"/>
        <end position="154"/>
    </location>
</feature>
<dbReference type="SUPFAM" id="SSF103473">
    <property type="entry name" value="MFS general substrate transporter"/>
    <property type="match status" value="1"/>
</dbReference>